<evidence type="ECO:0000256" key="5">
    <source>
        <dbReference type="ARBA" id="ARBA00022840"/>
    </source>
</evidence>
<dbReference type="PROSITE" id="PS00107">
    <property type="entry name" value="PROTEIN_KINASE_ATP"/>
    <property type="match status" value="1"/>
</dbReference>
<dbReference type="RefSeq" id="XP_062752474.1">
    <property type="nucleotide sequence ID" value="XM_062903535.1"/>
</dbReference>
<accession>A0AAE1I882</accession>
<comment type="caution">
    <text evidence="11">The sequence shown here is derived from an EMBL/GenBank/DDBJ whole genome shotgun (WGS) entry which is preliminary data.</text>
</comment>
<dbReference type="SUPFAM" id="SSF56112">
    <property type="entry name" value="Protein kinase-like (PK-like)"/>
    <property type="match status" value="1"/>
</dbReference>
<evidence type="ECO:0000256" key="9">
    <source>
        <dbReference type="SAM" id="MobiDB-lite"/>
    </source>
</evidence>
<evidence type="ECO:0000256" key="2">
    <source>
        <dbReference type="ARBA" id="ARBA00022679"/>
    </source>
</evidence>
<dbReference type="Gene3D" id="1.10.510.10">
    <property type="entry name" value="Transferase(Phosphotransferase) domain 1"/>
    <property type="match status" value="1"/>
</dbReference>
<keyword evidence="12" id="KW-1185">Reference proteome</keyword>
<feature type="region of interest" description="Disordered" evidence="9">
    <location>
        <begin position="441"/>
        <end position="553"/>
    </location>
</feature>
<dbReference type="InterPro" id="IPR011009">
    <property type="entry name" value="Kinase-like_dom_sf"/>
</dbReference>
<evidence type="ECO:0000256" key="7">
    <source>
        <dbReference type="ARBA" id="ARBA00048130"/>
    </source>
</evidence>
<dbReference type="InterPro" id="IPR050538">
    <property type="entry name" value="MAP_kinase_kinase_kinase"/>
</dbReference>
<evidence type="ECO:0000313" key="11">
    <source>
        <dbReference type="EMBL" id="KAK4065225.1"/>
    </source>
</evidence>
<evidence type="ECO:0000256" key="6">
    <source>
        <dbReference type="ARBA" id="ARBA00047919"/>
    </source>
</evidence>
<dbReference type="GO" id="GO:0004707">
    <property type="term" value="F:MAP kinase activity"/>
    <property type="evidence" value="ECO:0007669"/>
    <property type="project" value="UniProtKB-EC"/>
</dbReference>
<evidence type="ECO:0000313" key="12">
    <source>
        <dbReference type="Proteomes" id="UP001273209"/>
    </source>
</evidence>
<evidence type="ECO:0000259" key="10">
    <source>
        <dbReference type="PROSITE" id="PS50011"/>
    </source>
</evidence>
<comment type="catalytic activity">
    <reaction evidence="6">
        <text>L-threonyl-[protein] + ATP = O-phospho-L-threonyl-[protein] + ADP + H(+)</text>
        <dbReference type="Rhea" id="RHEA:46608"/>
        <dbReference type="Rhea" id="RHEA-COMP:11060"/>
        <dbReference type="Rhea" id="RHEA-COMP:11605"/>
        <dbReference type="ChEBI" id="CHEBI:15378"/>
        <dbReference type="ChEBI" id="CHEBI:30013"/>
        <dbReference type="ChEBI" id="CHEBI:30616"/>
        <dbReference type="ChEBI" id="CHEBI:61977"/>
        <dbReference type="ChEBI" id="CHEBI:456216"/>
        <dbReference type="EC" id="2.7.11.24"/>
    </reaction>
    <physiologicalReaction direction="left-to-right" evidence="6">
        <dbReference type="Rhea" id="RHEA:46609"/>
    </physiologicalReaction>
</comment>
<proteinExistence type="predicted"/>
<feature type="compositionally biased region" description="Polar residues" evidence="9">
    <location>
        <begin position="448"/>
        <end position="457"/>
    </location>
</feature>
<dbReference type="PANTHER" id="PTHR48016:SF56">
    <property type="entry name" value="MAPKK KINASE"/>
    <property type="match status" value="1"/>
</dbReference>
<keyword evidence="5 8" id="KW-0067">ATP-binding</keyword>
<keyword evidence="2" id="KW-0808">Transferase</keyword>
<protein>
    <recommendedName>
        <fullName evidence="1">mitogen-activated protein kinase</fullName>
        <ecNumber evidence="1">2.7.11.24</ecNumber>
    </recommendedName>
</protein>
<reference evidence="11" key="1">
    <citation type="submission" date="2023-11" db="EMBL/GenBank/DDBJ databases">
        <title>The genome sequences of three competitors of mushroom-forming fungi.</title>
        <authorList>
            <person name="Beijen E."/>
            <person name="Ohm R.A."/>
        </authorList>
    </citation>
    <scope>NUCLEOTIDE SEQUENCE</scope>
    <source>
        <strain evidence="11">CBS 100526</strain>
    </source>
</reference>
<dbReference type="Proteomes" id="UP001273209">
    <property type="component" value="Unassembled WGS sequence"/>
</dbReference>
<evidence type="ECO:0000256" key="4">
    <source>
        <dbReference type="ARBA" id="ARBA00022777"/>
    </source>
</evidence>
<evidence type="ECO:0000256" key="3">
    <source>
        <dbReference type="ARBA" id="ARBA00022741"/>
    </source>
</evidence>
<keyword evidence="3 8" id="KW-0547">Nucleotide-binding</keyword>
<evidence type="ECO:0000256" key="8">
    <source>
        <dbReference type="PROSITE-ProRule" id="PRU10141"/>
    </source>
</evidence>
<dbReference type="PROSITE" id="PS50011">
    <property type="entry name" value="PROTEIN_KINASE_DOM"/>
    <property type="match status" value="1"/>
</dbReference>
<comment type="catalytic activity">
    <reaction evidence="7">
        <text>L-seryl-[protein] + ATP = O-phospho-L-seryl-[protein] + ADP + H(+)</text>
        <dbReference type="Rhea" id="RHEA:17989"/>
        <dbReference type="Rhea" id="RHEA-COMP:9863"/>
        <dbReference type="Rhea" id="RHEA-COMP:11604"/>
        <dbReference type="ChEBI" id="CHEBI:15378"/>
        <dbReference type="ChEBI" id="CHEBI:29999"/>
        <dbReference type="ChEBI" id="CHEBI:30616"/>
        <dbReference type="ChEBI" id="CHEBI:83421"/>
        <dbReference type="ChEBI" id="CHEBI:456216"/>
        <dbReference type="EC" id="2.7.11.24"/>
    </reaction>
    <physiologicalReaction direction="left-to-right" evidence="7">
        <dbReference type="Rhea" id="RHEA:17990"/>
    </physiologicalReaction>
</comment>
<name>A0AAE1I882_9HYPO</name>
<dbReference type="GO" id="GO:0005524">
    <property type="term" value="F:ATP binding"/>
    <property type="evidence" value="ECO:0007669"/>
    <property type="project" value="UniProtKB-UniRule"/>
</dbReference>
<sequence>MAHPSTLFHLVPVNEVARDALLHPDNRRFVSSSSKGPLGLEVGFHVSSMRRGHVITRLGRDADLILRESSPGMPMSAVHVAFEINPATNLVVLSVRSKRISSVKFAVLKHEDDKKTSEDDTGEQGLVQKENTEDAAAAGLSIIGDGVILYTQDYTLSIASYEFQLFWLKRSEESFKALVLRDYQTSLQLQQNVRSRDRPTEGDHSEALSWHITRLDTAKGSLFKDIPRLRKKIGSGTFGNVFRAVDEMSGNYFAIKVVKLEKYGDIDVARAMLHREIKVMERLRHDHIIEYLGHQHFQTLCPEIFMPFREGSITRLIKKGSISDYRQFCYDLLQQSLSGLDYLASSNVCHRDVKPDNILYYTLPDKNSYHFQIADFGLAHHQSLAKTVCGTVVLNAVRSKASRSFLEPMARLHPEDRASAAQMLASHFNGRGLTTPMWKIPPIKPMAESSSQTTKSPSAELETPPQKKLQIQGGKARLRQEKARRPLIVYQARNPQHVPGRSIQPIRTHRDGIAKRHAGSRARPPLEKARDSPQQLSRKACQIPGAFDSPPHD</sequence>
<keyword evidence="4" id="KW-0418">Kinase</keyword>
<dbReference type="Pfam" id="PF00069">
    <property type="entry name" value="Pkinase"/>
    <property type="match status" value="1"/>
</dbReference>
<dbReference type="EMBL" id="JAWRVG010000043">
    <property type="protein sequence ID" value="KAK4065225.1"/>
    <property type="molecule type" value="Genomic_DNA"/>
</dbReference>
<feature type="domain" description="Protein kinase" evidence="10">
    <location>
        <begin position="227"/>
        <end position="553"/>
    </location>
</feature>
<dbReference type="AlphaFoldDB" id="A0AAE1I882"/>
<dbReference type="InterPro" id="IPR017441">
    <property type="entry name" value="Protein_kinase_ATP_BS"/>
</dbReference>
<dbReference type="PANTHER" id="PTHR48016">
    <property type="entry name" value="MAP KINASE KINASE KINASE SSK2-RELATED-RELATED"/>
    <property type="match status" value="1"/>
</dbReference>
<evidence type="ECO:0000256" key="1">
    <source>
        <dbReference type="ARBA" id="ARBA00012411"/>
    </source>
</evidence>
<dbReference type="PROSITE" id="PS00108">
    <property type="entry name" value="PROTEIN_KINASE_ST"/>
    <property type="match status" value="1"/>
</dbReference>
<dbReference type="InterPro" id="IPR008271">
    <property type="entry name" value="Ser/Thr_kinase_AS"/>
</dbReference>
<organism evidence="11 12">
    <name type="scientific">Trichoderma aggressivum f. europaeum</name>
    <dbReference type="NCBI Taxonomy" id="173218"/>
    <lineage>
        <taxon>Eukaryota</taxon>
        <taxon>Fungi</taxon>
        <taxon>Dikarya</taxon>
        <taxon>Ascomycota</taxon>
        <taxon>Pezizomycotina</taxon>
        <taxon>Sordariomycetes</taxon>
        <taxon>Hypocreomycetidae</taxon>
        <taxon>Hypocreales</taxon>
        <taxon>Hypocreaceae</taxon>
        <taxon>Trichoderma</taxon>
    </lineage>
</organism>
<dbReference type="InterPro" id="IPR000719">
    <property type="entry name" value="Prot_kinase_dom"/>
</dbReference>
<gene>
    <name evidence="11" type="ORF">Triagg1_8664</name>
</gene>
<dbReference type="SMART" id="SM00220">
    <property type="entry name" value="S_TKc"/>
    <property type="match status" value="1"/>
</dbReference>
<feature type="binding site" evidence="8">
    <location>
        <position position="256"/>
    </location>
    <ligand>
        <name>ATP</name>
        <dbReference type="ChEBI" id="CHEBI:30616"/>
    </ligand>
</feature>
<dbReference type="GeneID" id="87923440"/>
<dbReference type="EC" id="2.7.11.24" evidence="1"/>